<dbReference type="NCBIfam" id="NF045582">
    <property type="entry name" value="Npun_R2823_gen"/>
    <property type="match status" value="1"/>
</dbReference>
<dbReference type="InterPro" id="IPR029044">
    <property type="entry name" value="Nucleotide-diphossugar_trans"/>
</dbReference>
<comment type="caution">
    <text evidence="1">The sequence shown here is derived from an EMBL/GenBank/DDBJ whole genome shotgun (WGS) entry which is preliminary data.</text>
</comment>
<evidence type="ECO:0008006" key="3">
    <source>
        <dbReference type="Google" id="ProtNLM"/>
    </source>
</evidence>
<proteinExistence type="predicted"/>
<keyword evidence="2" id="KW-1185">Reference proteome</keyword>
<organism evidence="1 2">
    <name type="scientific">Nostoc commune NIES-4072</name>
    <dbReference type="NCBI Taxonomy" id="2005467"/>
    <lineage>
        <taxon>Bacteria</taxon>
        <taxon>Bacillati</taxon>
        <taxon>Cyanobacteriota</taxon>
        <taxon>Cyanophyceae</taxon>
        <taxon>Nostocales</taxon>
        <taxon>Nostocaceae</taxon>
        <taxon>Nostoc</taxon>
    </lineage>
</organism>
<sequence length="326" mass="37904">MNGICTLGNDYVFDQLVALLNSIDVILGPETPVCIYPFDDQTQRIANEIAKRPNVFLYDNQESINRWDQFMLSAAPERLNRSKFRLYGAHRRFCAFDGPFDKFIYLDADTLVMNSLAAVFEKLDNYDFVVYDFQFKDVSKVYNVNSPKLLKVFEQKRIDSEIFCSGFYGSKRGIFNSEQRDLLISHLQNGEAEILYEGAGEQPLINYMVMRSNLSIYNFAQQLPDNQKTGCSATSKHFEEREYILYDKGNRLTYIHYIGVPPNINQAVCAGENIEFPYRDLFLYYRYLHEPEKRPVFTNPPKNYNDAPTPNLLTRALRKLRLINQG</sequence>
<dbReference type="OrthoDB" id="480149at2"/>
<reference evidence="1 2" key="1">
    <citation type="submission" date="2017-06" db="EMBL/GenBank/DDBJ databases">
        <title>Genome sequencing of cyanobaciteial culture collection at National Institute for Environmental Studies (NIES).</title>
        <authorList>
            <person name="Hirose Y."/>
            <person name="Shimura Y."/>
            <person name="Fujisawa T."/>
            <person name="Nakamura Y."/>
            <person name="Kawachi M."/>
        </authorList>
    </citation>
    <scope>NUCLEOTIDE SEQUENCE [LARGE SCALE GENOMIC DNA]</scope>
    <source>
        <strain evidence="1 2">NIES-4072</strain>
    </source>
</reference>
<dbReference type="AlphaFoldDB" id="A0A2R5G0F1"/>
<dbReference type="RefSeq" id="WP_109011434.1">
    <property type="nucleotide sequence ID" value="NZ_BDUD01000001.1"/>
</dbReference>
<evidence type="ECO:0000313" key="2">
    <source>
        <dbReference type="Proteomes" id="UP000245124"/>
    </source>
</evidence>
<dbReference type="Gene3D" id="3.90.550.10">
    <property type="entry name" value="Spore Coat Polysaccharide Biosynthesis Protein SpsA, Chain A"/>
    <property type="match status" value="1"/>
</dbReference>
<accession>A0A2R5G0F1</accession>
<gene>
    <name evidence="1" type="ORF">NIES4072_52480</name>
</gene>
<dbReference type="SUPFAM" id="SSF53448">
    <property type="entry name" value="Nucleotide-diphospho-sugar transferases"/>
    <property type="match status" value="1"/>
</dbReference>
<dbReference type="Proteomes" id="UP000245124">
    <property type="component" value="Unassembled WGS sequence"/>
</dbReference>
<evidence type="ECO:0000313" key="1">
    <source>
        <dbReference type="EMBL" id="GBG21561.1"/>
    </source>
</evidence>
<name>A0A2R5G0F1_NOSCO</name>
<dbReference type="InterPro" id="IPR054619">
    <property type="entry name" value="Npun_R2821-like"/>
</dbReference>
<dbReference type="EMBL" id="BDUD01000001">
    <property type="protein sequence ID" value="GBG21561.1"/>
    <property type="molecule type" value="Genomic_DNA"/>
</dbReference>
<protein>
    <recommendedName>
        <fullName evidence="3">Sugar transferase</fullName>
    </recommendedName>
</protein>